<feature type="domain" description="Aminotransferase class I/classII large" evidence="6">
    <location>
        <begin position="61"/>
        <end position="380"/>
    </location>
</feature>
<keyword evidence="8" id="KW-1185">Reference proteome</keyword>
<dbReference type="CDD" id="cd00609">
    <property type="entry name" value="AAT_like"/>
    <property type="match status" value="1"/>
</dbReference>
<dbReference type="GO" id="GO:0030170">
    <property type="term" value="F:pyridoxal phosphate binding"/>
    <property type="evidence" value="ECO:0007669"/>
    <property type="project" value="InterPro"/>
</dbReference>
<sequence length="430" mass="48192">MVAFGDEIIRGDLRHSGGASNLEFNNRIKAMIAGGQTVYHFGFGQSPFPVPEPIVEGLRKHADKYEYLSVPGIPELRQEIINFHRHFGDFDHFTPESLVLVPGSKQIIYQIMNCFSGEVLLVAPSWTSYKPQADLCQTSTKILVTKKENFFVPTPGEIEATLAEMDPQKRKLLIINTPNNPTGHVFTEAELKALAEVCRKHGIIVISDEIYARLTPKKHLSLATFYPEGTIVTTGYSKWASAGGWRFGYGLFPESLRAFQKVVAGACSQTITCAPAPMQFGICEGLKKIDELEEYCRRCTRVLDICGRFTHRHLESVGVTGNPPEGTYYYMPDFHVVKSDKLKTCEEMCERLLNEASVGLMACDPHYLRPEGEFTVRFCFINFDGRDAYKAIEKFDGADEEAFVRRYCSPLAEGVDAIKKWVVANSSAKN</sequence>
<comment type="caution">
    <text evidence="7">The sequence shown here is derived from an EMBL/GenBank/DDBJ whole genome shotgun (WGS) entry which is preliminary data.</text>
</comment>
<organism evidence="7 8">
    <name type="scientific">Steinernema hermaphroditum</name>
    <dbReference type="NCBI Taxonomy" id="289476"/>
    <lineage>
        <taxon>Eukaryota</taxon>
        <taxon>Metazoa</taxon>
        <taxon>Ecdysozoa</taxon>
        <taxon>Nematoda</taxon>
        <taxon>Chromadorea</taxon>
        <taxon>Rhabditida</taxon>
        <taxon>Tylenchina</taxon>
        <taxon>Panagrolaimomorpha</taxon>
        <taxon>Strongyloidoidea</taxon>
        <taxon>Steinernematidae</taxon>
        <taxon>Steinernema</taxon>
    </lineage>
</organism>
<dbReference type="GO" id="GO:0006520">
    <property type="term" value="P:amino acid metabolic process"/>
    <property type="evidence" value="ECO:0007669"/>
    <property type="project" value="InterPro"/>
</dbReference>
<dbReference type="InterPro" id="IPR004839">
    <property type="entry name" value="Aminotransferase_I/II_large"/>
</dbReference>
<dbReference type="InterPro" id="IPR015424">
    <property type="entry name" value="PyrdxlP-dep_Trfase"/>
</dbReference>
<comment type="similarity">
    <text evidence="2">Belongs to the class-I pyridoxal-phosphate-dependent aminotransferase family.</text>
</comment>
<dbReference type="AlphaFoldDB" id="A0AA39HSM1"/>
<dbReference type="InterPro" id="IPR050596">
    <property type="entry name" value="AspAT/PAT-like"/>
</dbReference>
<reference evidence="7" key="1">
    <citation type="submission" date="2023-06" db="EMBL/GenBank/DDBJ databases">
        <title>Genomic analysis of the entomopathogenic nematode Steinernema hermaphroditum.</title>
        <authorList>
            <person name="Schwarz E.M."/>
            <person name="Heppert J.K."/>
            <person name="Baniya A."/>
            <person name="Schwartz H.T."/>
            <person name="Tan C.-H."/>
            <person name="Antoshechkin I."/>
            <person name="Sternberg P.W."/>
            <person name="Goodrich-Blair H."/>
            <person name="Dillman A.R."/>
        </authorList>
    </citation>
    <scope>NUCLEOTIDE SEQUENCE</scope>
    <source>
        <strain evidence="7">PS9179</strain>
        <tissue evidence="7">Whole animal</tissue>
    </source>
</reference>
<dbReference type="Gene3D" id="3.40.640.10">
    <property type="entry name" value="Type I PLP-dependent aspartate aminotransferase-like (Major domain)"/>
    <property type="match status" value="1"/>
</dbReference>
<gene>
    <name evidence="7" type="ORF">QR680_004983</name>
</gene>
<dbReference type="Pfam" id="PF00155">
    <property type="entry name" value="Aminotran_1_2"/>
    <property type="match status" value="1"/>
</dbReference>
<dbReference type="EMBL" id="JAUCMV010000003">
    <property type="protein sequence ID" value="KAK0410158.1"/>
    <property type="molecule type" value="Genomic_DNA"/>
</dbReference>
<name>A0AA39HSM1_9BILA</name>
<dbReference type="GO" id="GO:0008483">
    <property type="term" value="F:transaminase activity"/>
    <property type="evidence" value="ECO:0007669"/>
    <property type="project" value="UniProtKB-KW"/>
</dbReference>
<evidence type="ECO:0000256" key="1">
    <source>
        <dbReference type="ARBA" id="ARBA00001933"/>
    </source>
</evidence>
<keyword evidence="4" id="KW-0808">Transferase</keyword>
<evidence type="ECO:0000313" key="7">
    <source>
        <dbReference type="EMBL" id="KAK0410158.1"/>
    </source>
</evidence>
<evidence type="ECO:0000256" key="4">
    <source>
        <dbReference type="ARBA" id="ARBA00022679"/>
    </source>
</evidence>
<dbReference type="SUPFAM" id="SSF53383">
    <property type="entry name" value="PLP-dependent transferases"/>
    <property type="match status" value="1"/>
</dbReference>
<keyword evidence="5" id="KW-0663">Pyridoxal phosphate</keyword>
<accession>A0AA39HSM1</accession>
<keyword evidence="3" id="KW-0032">Aminotransferase</keyword>
<proteinExistence type="inferred from homology"/>
<protein>
    <recommendedName>
        <fullName evidence="6">Aminotransferase class I/classII large domain-containing protein</fullName>
    </recommendedName>
</protein>
<evidence type="ECO:0000259" key="6">
    <source>
        <dbReference type="Pfam" id="PF00155"/>
    </source>
</evidence>
<dbReference type="InterPro" id="IPR015421">
    <property type="entry name" value="PyrdxlP-dep_Trfase_major"/>
</dbReference>
<evidence type="ECO:0000313" key="8">
    <source>
        <dbReference type="Proteomes" id="UP001175271"/>
    </source>
</evidence>
<comment type="cofactor">
    <cofactor evidence="1">
        <name>pyridoxal 5'-phosphate</name>
        <dbReference type="ChEBI" id="CHEBI:597326"/>
    </cofactor>
</comment>
<dbReference type="PANTHER" id="PTHR46383">
    <property type="entry name" value="ASPARTATE AMINOTRANSFERASE"/>
    <property type="match status" value="1"/>
</dbReference>
<dbReference type="Gene3D" id="3.90.1150.10">
    <property type="entry name" value="Aspartate Aminotransferase, domain 1"/>
    <property type="match status" value="1"/>
</dbReference>
<dbReference type="Proteomes" id="UP001175271">
    <property type="component" value="Unassembled WGS sequence"/>
</dbReference>
<evidence type="ECO:0000256" key="2">
    <source>
        <dbReference type="ARBA" id="ARBA00007441"/>
    </source>
</evidence>
<evidence type="ECO:0000256" key="3">
    <source>
        <dbReference type="ARBA" id="ARBA00022576"/>
    </source>
</evidence>
<dbReference type="PANTHER" id="PTHR46383:SF1">
    <property type="entry name" value="ASPARTATE AMINOTRANSFERASE"/>
    <property type="match status" value="1"/>
</dbReference>
<dbReference type="InterPro" id="IPR015422">
    <property type="entry name" value="PyrdxlP-dep_Trfase_small"/>
</dbReference>
<evidence type="ECO:0000256" key="5">
    <source>
        <dbReference type="ARBA" id="ARBA00022898"/>
    </source>
</evidence>